<reference evidence="5 6" key="1">
    <citation type="submission" date="2016-02" db="EMBL/GenBank/DDBJ databases">
        <title>Genome analysis of coral dinoflagellate symbionts highlights evolutionary adaptations to a symbiotic lifestyle.</title>
        <authorList>
            <person name="Aranda M."/>
            <person name="Li Y."/>
            <person name="Liew Y.J."/>
            <person name="Baumgarten S."/>
            <person name="Simakov O."/>
            <person name="Wilson M."/>
            <person name="Piel J."/>
            <person name="Ashoor H."/>
            <person name="Bougouffa S."/>
            <person name="Bajic V.B."/>
            <person name="Ryu T."/>
            <person name="Ravasi T."/>
            <person name="Bayer T."/>
            <person name="Micklem G."/>
            <person name="Kim H."/>
            <person name="Bhak J."/>
            <person name="Lajeunesse T.C."/>
            <person name="Voolstra C.R."/>
        </authorList>
    </citation>
    <scope>NUCLEOTIDE SEQUENCE [LARGE SCALE GENOMIC DNA]</scope>
    <source>
        <strain evidence="5 6">CCMP2467</strain>
    </source>
</reference>
<feature type="compositionally biased region" description="Low complexity" evidence="3">
    <location>
        <begin position="106"/>
        <end position="146"/>
    </location>
</feature>
<evidence type="ECO:0000313" key="5">
    <source>
        <dbReference type="EMBL" id="OLP89867.1"/>
    </source>
</evidence>
<proteinExistence type="predicted"/>
<dbReference type="Pfam" id="PF00024">
    <property type="entry name" value="PAN_1"/>
    <property type="match status" value="2"/>
</dbReference>
<accession>A0A1Q9D3Z6</accession>
<evidence type="ECO:0000256" key="2">
    <source>
        <dbReference type="ARBA" id="ARBA00023157"/>
    </source>
</evidence>
<keyword evidence="6" id="KW-1185">Reference proteome</keyword>
<dbReference type="EMBL" id="LSRX01000739">
    <property type="protein sequence ID" value="OLP89867.1"/>
    <property type="molecule type" value="Genomic_DNA"/>
</dbReference>
<comment type="caution">
    <text evidence="5">The sequence shown here is derived from an EMBL/GenBank/DDBJ whole genome shotgun (WGS) entry which is preliminary data.</text>
</comment>
<name>A0A1Q9D3Z6_SYMMI</name>
<protein>
    <submittedName>
        <fullName evidence="5">Uncharacterized protein</fullName>
    </submittedName>
</protein>
<evidence type="ECO:0000313" key="6">
    <source>
        <dbReference type="Proteomes" id="UP000186817"/>
    </source>
</evidence>
<dbReference type="OrthoDB" id="291007at2759"/>
<dbReference type="PROSITE" id="PS51670">
    <property type="entry name" value="SHKT"/>
    <property type="match status" value="1"/>
</dbReference>
<dbReference type="InterPro" id="IPR000177">
    <property type="entry name" value="Apple"/>
</dbReference>
<dbReference type="Gene3D" id="3.50.4.10">
    <property type="entry name" value="Hepatocyte Growth Factor"/>
    <property type="match status" value="2"/>
</dbReference>
<evidence type="ECO:0000256" key="1">
    <source>
        <dbReference type="ARBA" id="ARBA00022737"/>
    </source>
</evidence>
<dbReference type="InterPro" id="IPR003609">
    <property type="entry name" value="Pan_app"/>
</dbReference>
<evidence type="ECO:0000256" key="4">
    <source>
        <dbReference type="SAM" id="SignalP"/>
    </source>
</evidence>
<dbReference type="SMART" id="SM00223">
    <property type="entry name" value="APPLE"/>
    <property type="match status" value="1"/>
</dbReference>
<keyword evidence="2" id="KW-1015">Disulfide bond</keyword>
<feature type="signal peptide" evidence="4">
    <location>
        <begin position="1"/>
        <end position="19"/>
    </location>
</feature>
<keyword evidence="1" id="KW-0677">Repeat</keyword>
<keyword evidence="4" id="KW-0732">Signal</keyword>
<dbReference type="SMART" id="SM00254">
    <property type="entry name" value="ShKT"/>
    <property type="match status" value="1"/>
</dbReference>
<sequence length="307" mass="32984">MSCQLPVIAVVLMMYFAGAIEETGNPCLNRINWCSRWAVDGWCQRNPRYMLVHCKLACGECTEIVTRTTSTETATTEEVVRSTAATSTTTTGTTEVAVTTTAMATTPDSTASTSTVEVLETSAPEPETTSEQLYTTQPAATEPPTTSKLQPQCGEYVVEEERDLAGKMLLKFAAASADVCCSACDETAGCAGFAFFKQMCFLKSNLEGSYFKAGCQARVRKVHGTCSGFDAPLQGLDLSGTLIKAMYAPDSSVCCTACQSQHGCQGFSYFQSFCYLKSNVHGTYPKTGCSVRLHSSRRLSAQGDLLV</sequence>
<dbReference type="Proteomes" id="UP000186817">
    <property type="component" value="Unassembled WGS sequence"/>
</dbReference>
<dbReference type="InterPro" id="IPR003582">
    <property type="entry name" value="ShKT_dom"/>
</dbReference>
<feature type="chain" id="PRO_5044292399" evidence="4">
    <location>
        <begin position="20"/>
        <end position="307"/>
    </location>
</feature>
<feature type="region of interest" description="Disordered" evidence="3">
    <location>
        <begin position="106"/>
        <end position="149"/>
    </location>
</feature>
<dbReference type="GO" id="GO:0005576">
    <property type="term" value="C:extracellular region"/>
    <property type="evidence" value="ECO:0007669"/>
    <property type="project" value="InterPro"/>
</dbReference>
<organism evidence="5 6">
    <name type="scientific">Symbiodinium microadriaticum</name>
    <name type="common">Dinoflagellate</name>
    <name type="synonym">Zooxanthella microadriatica</name>
    <dbReference type="NCBI Taxonomy" id="2951"/>
    <lineage>
        <taxon>Eukaryota</taxon>
        <taxon>Sar</taxon>
        <taxon>Alveolata</taxon>
        <taxon>Dinophyceae</taxon>
        <taxon>Suessiales</taxon>
        <taxon>Symbiodiniaceae</taxon>
        <taxon>Symbiodinium</taxon>
    </lineage>
</organism>
<gene>
    <name evidence="5" type="ORF">AK812_SmicGene28626</name>
</gene>
<dbReference type="GO" id="GO:0006508">
    <property type="term" value="P:proteolysis"/>
    <property type="evidence" value="ECO:0007669"/>
    <property type="project" value="InterPro"/>
</dbReference>
<dbReference type="AlphaFoldDB" id="A0A1Q9D3Z6"/>
<dbReference type="Pfam" id="PF01549">
    <property type="entry name" value="ShK"/>
    <property type="match status" value="1"/>
</dbReference>
<evidence type="ECO:0000256" key="3">
    <source>
        <dbReference type="SAM" id="MobiDB-lite"/>
    </source>
</evidence>
<dbReference type="PROSITE" id="PS50948">
    <property type="entry name" value="PAN"/>
    <property type="match status" value="1"/>
</dbReference>